<name>A0A814R110_9BILA</name>
<accession>A0A814R110</accession>
<comment type="caution">
    <text evidence="2">The sequence shown here is derived from an EMBL/GenBank/DDBJ whole genome shotgun (WGS) entry which is preliminary data.</text>
</comment>
<dbReference type="Proteomes" id="UP000663879">
    <property type="component" value="Unassembled WGS sequence"/>
</dbReference>
<keyword evidence="3" id="KW-1185">Reference proteome</keyword>
<feature type="region of interest" description="Disordered" evidence="1">
    <location>
        <begin position="89"/>
        <end position="108"/>
    </location>
</feature>
<evidence type="ECO:0000256" key="1">
    <source>
        <dbReference type="SAM" id="MobiDB-lite"/>
    </source>
</evidence>
<organism evidence="2 3">
    <name type="scientific">Brachionus calyciflorus</name>
    <dbReference type="NCBI Taxonomy" id="104777"/>
    <lineage>
        <taxon>Eukaryota</taxon>
        <taxon>Metazoa</taxon>
        <taxon>Spiralia</taxon>
        <taxon>Gnathifera</taxon>
        <taxon>Rotifera</taxon>
        <taxon>Eurotatoria</taxon>
        <taxon>Monogononta</taxon>
        <taxon>Pseudotrocha</taxon>
        <taxon>Ploima</taxon>
        <taxon>Brachionidae</taxon>
        <taxon>Brachionus</taxon>
    </lineage>
</organism>
<dbReference type="AlphaFoldDB" id="A0A814R110"/>
<protein>
    <submittedName>
        <fullName evidence="2">Uncharacterized protein</fullName>
    </submittedName>
</protein>
<proteinExistence type="predicted"/>
<gene>
    <name evidence="2" type="ORF">OXX778_LOCUS22293</name>
</gene>
<dbReference type="EMBL" id="CAJNOC010009261">
    <property type="protein sequence ID" value="CAF1126861.1"/>
    <property type="molecule type" value="Genomic_DNA"/>
</dbReference>
<evidence type="ECO:0000313" key="3">
    <source>
        <dbReference type="Proteomes" id="UP000663879"/>
    </source>
</evidence>
<reference evidence="2" key="1">
    <citation type="submission" date="2021-02" db="EMBL/GenBank/DDBJ databases">
        <authorList>
            <person name="Nowell W R."/>
        </authorList>
    </citation>
    <scope>NUCLEOTIDE SEQUENCE</scope>
    <source>
        <strain evidence="2">Ploen Becks lab</strain>
    </source>
</reference>
<feature type="non-terminal residue" evidence="2">
    <location>
        <position position="1"/>
    </location>
</feature>
<evidence type="ECO:0000313" key="2">
    <source>
        <dbReference type="EMBL" id="CAF1126861.1"/>
    </source>
</evidence>
<sequence>SDASSTSSSFPDLTSTPIIQNLEKRFISHRNSAIVSRAPTSDDEFFEDLNFLNMISDIEQKRYLESSDQPSTLSITCFQKKRKNDHLDNSLESILSKKRSIPNEQSQE</sequence>